<dbReference type="Pfam" id="PF00535">
    <property type="entry name" value="Glycos_transf_2"/>
    <property type="match status" value="1"/>
</dbReference>
<evidence type="ECO:0000259" key="2">
    <source>
        <dbReference type="Pfam" id="PF00535"/>
    </source>
</evidence>
<keyword evidence="4" id="KW-1185">Reference proteome</keyword>
<keyword evidence="1" id="KW-0175">Coiled coil</keyword>
<dbReference type="RefSeq" id="WP_104967545.1">
    <property type="nucleotide sequence ID" value="NZ_CP025536.1"/>
</dbReference>
<sequence length="473" mass="55039">MGSSLVSIVCTVYNKRKWIEQTIDSFLSQKTNFEFDIVIIDDASTDGSQDILAEFEKQYPEKITVFYNEKNLGIAETWLKICDTIQTPYIARCDGDDVWINPQKLQLQVEALRNNPKSKWSSTDIDLIDENGNLIDSSIFESGKMSKVHDFETLLSTRGFLAPSTFLVETKLIQEINHQIDLETADDTFDIQLNLFQKTELTYIPESTVLYRVNQGSDSRPTDFSKVEDRFNKLLRTQKNYLDRYPDSNYREMLEILLDRNNQYELELSKKAAGLEQLGFEKITIYFDKDGEGFSQKAIEQYPLETQSDIGIILPENCNRIRIDMSEQPSFYDSIILISKATNTQIFPVFSNAIVIDVAYVFPDSDPQMIFELPQDIYGKDFILKYKTSEINDIQSSNYIAKKLSKDVHDLKMIYQKSLKAQTILENHQKQLQDKIEEQRREIEYITQLYNGVISSRRWSIPTKIINFLRRKK</sequence>
<dbReference type="Gene3D" id="3.90.550.10">
    <property type="entry name" value="Spore Coat Polysaccharide Biosynthesis Protein SpsA, Chain A"/>
    <property type="match status" value="1"/>
</dbReference>
<dbReference type="AlphaFoldDB" id="A0A2L0D3K7"/>
<dbReference type="InterPro" id="IPR029044">
    <property type="entry name" value="Nucleotide-diphossugar_trans"/>
</dbReference>
<dbReference type="PANTHER" id="PTHR22916">
    <property type="entry name" value="GLYCOSYLTRANSFERASE"/>
    <property type="match status" value="1"/>
</dbReference>
<proteinExistence type="predicted"/>
<evidence type="ECO:0000313" key="4">
    <source>
        <dbReference type="Proteomes" id="UP000238956"/>
    </source>
</evidence>
<reference evidence="3 4" key="1">
    <citation type="submission" date="2017-12" db="EMBL/GenBank/DDBJ databases">
        <authorList>
            <person name="Hurst M.R.H."/>
        </authorList>
    </citation>
    <scope>NUCLEOTIDE SEQUENCE [LARGE SCALE GENOMIC DNA]</scope>
    <source>
        <strain evidence="3 4">TH11417</strain>
    </source>
</reference>
<dbReference type="SUPFAM" id="SSF53448">
    <property type="entry name" value="Nucleotide-diphospho-sugar transferases"/>
    <property type="match status" value="1"/>
</dbReference>
<reference evidence="3 4" key="2">
    <citation type="submission" date="2018-02" db="EMBL/GenBank/DDBJ databases">
        <title>Whole genome sequencing analysis of Streptococcus pluranimalium isolated from cattle infected mastitis in China.</title>
        <authorList>
            <person name="Zhang J.-R."/>
            <person name="Hu G.-Z."/>
        </authorList>
    </citation>
    <scope>NUCLEOTIDE SEQUENCE [LARGE SCALE GENOMIC DNA]</scope>
    <source>
        <strain evidence="3 4">TH11417</strain>
    </source>
</reference>
<dbReference type="EMBL" id="CP025536">
    <property type="protein sequence ID" value="AUW96210.1"/>
    <property type="molecule type" value="Genomic_DNA"/>
</dbReference>
<dbReference type="OrthoDB" id="199095at2"/>
<feature type="coiled-coil region" evidence="1">
    <location>
        <begin position="422"/>
        <end position="449"/>
    </location>
</feature>
<dbReference type="GeneID" id="98392932"/>
<dbReference type="InterPro" id="IPR001173">
    <property type="entry name" value="Glyco_trans_2-like"/>
</dbReference>
<dbReference type="GO" id="GO:0016758">
    <property type="term" value="F:hexosyltransferase activity"/>
    <property type="evidence" value="ECO:0007669"/>
    <property type="project" value="UniProtKB-ARBA"/>
</dbReference>
<name>A0A2L0D3K7_9STRE</name>
<dbReference type="Proteomes" id="UP000238956">
    <property type="component" value="Chromosome"/>
</dbReference>
<dbReference type="KEGG" id="splr:C0J00_03265"/>
<protein>
    <submittedName>
        <fullName evidence="3">Glycosyl transferase</fullName>
    </submittedName>
</protein>
<evidence type="ECO:0000256" key="1">
    <source>
        <dbReference type="SAM" id="Coils"/>
    </source>
</evidence>
<feature type="domain" description="Glycosyltransferase 2-like" evidence="2">
    <location>
        <begin position="7"/>
        <end position="117"/>
    </location>
</feature>
<gene>
    <name evidence="3" type="ORF">C0J00_03265</name>
</gene>
<evidence type="ECO:0000313" key="3">
    <source>
        <dbReference type="EMBL" id="AUW96210.1"/>
    </source>
</evidence>
<accession>A0A2L0D3K7</accession>
<keyword evidence="3" id="KW-0808">Transferase</keyword>
<dbReference type="PANTHER" id="PTHR22916:SF3">
    <property type="entry name" value="UDP-GLCNAC:BETAGAL BETA-1,3-N-ACETYLGLUCOSAMINYLTRANSFERASE-LIKE PROTEIN 1"/>
    <property type="match status" value="1"/>
</dbReference>
<organism evidence="3 4">
    <name type="scientific">Streptococcus pluranimalium</name>
    <dbReference type="NCBI Taxonomy" id="82348"/>
    <lineage>
        <taxon>Bacteria</taxon>
        <taxon>Bacillati</taxon>
        <taxon>Bacillota</taxon>
        <taxon>Bacilli</taxon>
        <taxon>Lactobacillales</taxon>
        <taxon>Streptococcaceae</taxon>
        <taxon>Streptococcus</taxon>
    </lineage>
</organism>